<evidence type="ECO:0000313" key="2">
    <source>
        <dbReference type="EMBL" id="MCX2838176.1"/>
    </source>
</evidence>
<keyword evidence="3" id="KW-1185">Reference proteome</keyword>
<dbReference type="RefSeq" id="WP_266069442.1">
    <property type="nucleotide sequence ID" value="NZ_JAPJDA010000011.1"/>
</dbReference>
<reference evidence="2" key="1">
    <citation type="submission" date="2022-11" db="EMBL/GenBank/DDBJ databases">
        <title>Salinimicrobium profundisediminis sp. nov., isolated from deep-sea sediment of the Mariana Trench.</title>
        <authorList>
            <person name="Fu H."/>
        </authorList>
    </citation>
    <scope>NUCLEOTIDE SEQUENCE</scope>
    <source>
        <strain evidence="2">MT39</strain>
    </source>
</reference>
<feature type="transmembrane region" description="Helical" evidence="1">
    <location>
        <begin position="41"/>
        <end position="59"/>
    </location>
</feature>
<feature type="non-terminal residue" evidence="2">
    <location>
        <position position="1"/>
    </location>
</feature>
<keyword evidence="1" id="KW-1133">Transmembrane helix</keyword>
<organism evidence="2 3">
    <name type="scientific">Salinimicrobium profundisediminis</name>
    <dbReference type="NCBI Taxonomy" id="2994553"/>
    <lineage>
        <taxon>Bacteria</taxon>
        <taxon>Pseudomonadati</taxon>
        <taxon>Bacteroidota</taxon>
        <taxon>Flavobacteriia</taxon>
        <taxon>Flavobacteriales</taxon>
        <taxon>Flavobacteriaceae</taxon>
        <taxon>Salinimicrobium</taxon>
    </lineage>
</organism>
<keyword evidence="1" id="KW-0812">Transmembrane</keyword>
<dbReference type="Proteomes" id="UP001148482">
    <property type="component" value="Unassembled WGS sequence"/>
</dbReference>
<sequence>AIGIPSGFNVHNKMLVEYSTPMGSYNPHCNIINIGPLRGPFLLIIIPSGFMIFWGAIGIPSGFNVHNKMLVEYSTPMGSYNSHCIATS</sequence>
<dbReference type="AlphaFoldDB" id="A0A9X3I0T1"/>
<accession>A0A9X3I0T1</accession>
<evidence type="ECO:0000313" key="3">
    <source>
        <dbReference type="Proteomes" id="UP001148482"/>
    </source>
</evidence>
<dbReference type="EMBL" id="JAPJDA010000011">
    <property type="protein sequence ID" value="MCX2838176.1"/>
    <property type="molecule type" value="Genomic_DNA"/>
</dbReference>
<evidence type="ECO:0000256" key="1">
    <source>
        <dbReference type="SAM" id="Phobius"/>
    </source>
</evidence>
<proteinExistence type="predicted"/>
<gene>
    <name evidence="2" type="ORF">OQ279_08405</name>
</gene>
<keyword evidence="1" id="KW-0472">Membrane</keyword>
<protein>
    <submittedName>
        <fullName evidence="2">Uncharacterized protein</fullName>
    </submittedName>
</protein>
<name>A0A9X3I0T1_9FLAO</name>
<comment type="caution">
    <text evidence="2">The sequence shown here is derived from an EMBL/GenBank/DDBJ whole genome shotgun (WGS) entry which is preliminary data.</text>
</comment>